<evidence type="ECO:0008006" key="3">
    <source>
        <dbReference type="Google" id="ProtNLM"/>
    </source>
</evidence>
<dbReference type="EMBL" id="JARKIB010000032">
    <property type="protein sequence ID" value="KAJ7762643.1"/>
    <property type="molecule type" value="Genomic_DNA"/>
</dbReference>
<proteinExistence type="predicted"/>
<sequence>MVVPAQDLVVAETKNALDEVSLPDDPNHAQIPRLYSDVARLPPKPAPVETPLPTDVPSLDGLLTQPEPEGITYYPVLALPVEITSQIFCWTLAKGGPKSLFTSERKTLTLCHICHWWRRIAHSTPELWTTLSLTTGVAQSNPYVQLISGRPFDADHIHSFLSRAGSLPLSISISVKPRFSLDALRMAVDMILPYSRTWKDISISARANPIYPLQAIRPELPQLQSLELVLPDLEDGKIHLDPDDLFGTMFQTALRLRKLHLVNRDYEPIALPWAQLTTLQLDHFEAIRLSDILDGTPNLVNLLLGSAEEMWALGRLPPLQRLRSLLFTRSDPQLQRAILSRLNAQLRMLKMAVWDLTPGTLTMAHPACLEELEVDYLSEAKAGSMDGLVAMSSLRALKIMVYEYDGPPPRVYLRAIIARLTNDRAFLPVL</sequence>
<dbReference type="Gene3D" id="3.80.10.10">
    <property type="entry name" value="Ribonuclease Inhibitor"/>
    <property type="match status" value="1"/>
</dbReference>
<keyword evidence="2" id="KW-1185">Reference proteome</keyword>
<gene>
    <name evidence="1" type="ORF">B0H16DRAFT_518364</name>
</gene>
<reference evidence="1" key="1">
    <citation type="submission" date="2023-03" db="EMBL/GenBank/DDBJ databases">
        <title>Massive genome expansion in bonnet fungi (Mycena s.s.) driven by repeated elements and novel gene families across ecological guilds.</title>
        <authorList>
            <consortium name="Lawrence Berkeley National Laboratory"/>
            <person name="Harder C.B."/>
            <person name="Miyauchi S."/>
            <person name="Viragh M."/>
            <person name="Kuo A."/>
            <person name="Thoen E."/>
            <person name="Andreopoulos B."/>
            <person name="Lu D."/>
            <person name="Skrede I."/>
            <person name="Drula E."/>
            <person name="Henrissat B."/>
            <person name="Morin E."/>
            <person name="Kohler A."/>
            <person name="Barry K."/>
            <person name="LaButti K."/>
            <person name="Morin E."/>
            <person name="Salamov A."/>
            <person name="Lipzen A."/>
            <person name="Mereny Z."/>
            <person name="Hegedus B."/>
            <person name="Baldrian P."/>
            <person name="Stursova M."/>
            <person name="Weitz H."/>
            <person name="Taylor A."/>
            <person name="Grigoriev I.V."/>
            <person name="Nagy L.G."/>
            <person name="Martin F."/>
            <person name="Kauserud H."/>
        </authorList>
    </citation>
    <scope>NUCLEOTIDE SEQUENCE</scope>
    <source>
        <strain evidence="1">CBHHK182m</strain>
    </source>
</reference>
<evidence type="ECO:0000313" key="1">
    <source>
        <dbReference type="EMBL" id="KAJ7762643.1"/>
    </source>
</evidence>
<dbReference type="Proteomes" id="UP001215598">
    <property type="component" value="Unassembled WGS sequence"/>
</dbReference>
<name>A0AAD7JG24_9AGAR</name>
<dbReference type="InterPro" id="IPR032675">
    <property type="entry name" value="LRR_dom_sf"/>
</dbReference>
<dbReference type="AlphaFoldDB" id="A0AAD7JG24"/>
<evidence type="ECO:0000313" key="2">
    <source>
        <dbReference type="Proteomes" id="UP001215598"/>
    </source>
</evidence>
<organism evidence="1 2">
    <name type="scientific">Mycena metata</name>
    <dbReference type="NCBI Taxonomy" id="1033252"/>
    <lineage>
        <taxon>Eukaryota</taxon>
        <taxon>Fungi</taxon>
        <taxon>Dikarya</taxon>
        <taxon>Basidiomycota</taxon>
        <taxon>Agaricomycotina</taxon>
        <taxon>Agaricomycetes</taxon>
        <taxon>Agaricomycetidae</taxon>
        <taxon>Agaricales</taxon>
        <taxon>Marasmiineae</taxon>
        <taxon>Mycenaceae</taxon>
        <taxon>Mycena</taxon>
    </lineage>
</organism>
<accession>A0AAD7JG24</accession>
<protein>
    <recommendedName>
        <fullName evidence="3">F-box domain-containing protein</fullName>
    </recommendedName>
</protein>
<comment type="caution">
    <text evidence="1">The sequence shown here is derived from an EMBL/GenBank/DDBJ whole genome shotgun (WGS) entry which is preliminary data.</text>
</comment>